<evidence type="ECO:0008006" key="4">
    <source>
        <dbReference type="Google" id="ProtNLM"/>
    </source>
</evidence>
<protein>
    <recommendedName>
        <fullName evidence="4">DUF4817 domain-containing protein</fullName>
    </recommendedName>
</protein>
<dbReference type="EMBL" id="JAJSOF020000015">
    <property type="protein sequence ID" value="KAJ4441964.1"/>
    <property type="molecule type" value="Genomic_DNA"/>
</dbReference>
<evidence type="ECO:0000313" key="2">
    <source>
        <dbReference type="EMBL" id="KAJ4441964.1"/>
    </source>
</evidence>
<keyword evidence="3" id="KW-1185">Reference proteome</keyword>
<proteinExistence type="predicted"/>
<gene>
    <name evidence="2" type="ORF">ANN_11828</name>
</gene>
<feature type="region of interest" description="Disordered" evidence="1">
    <location>
        <begin position="1"/>
        <end position="20"/>
    </location>
</feature>
<accession>A0ABQ8T7I2</accession>
<evidence type="ECO:0000256" key="1">
    <source>
        <dbReference type="SAM" id="MobiDB-lite"/>
    </source>
</evidence>
<organism evidence="2 3">
    <name type="scientific">Periplaneta americana</name>
    <name type="common">American cockroach</name>
    <name type="synonym">Blatta americana</name>
    <dbReference type="NCBI Taxonomy" id="6978"/>
    <lineage>
        <taxon>Eukaryota</taxon>
        <taxon>Metazoa</taxon>
        <taxon>Ecdysozoa</taxon>
        <taxon>Arthropoda</taxon>
        <taxon>Hexapoda</taxon>
        <taxon>Insecta</taxon>
        <taxon>Pterygota</taxon>
        <taxon>Neoptera</taxon>
        <taxon>Polyneoptera</taxon>
        <taxon>Dictyoptera</taxon>
        <taxon>Blattodea</taxon>
        <taxon>Blattoidea</taxon>
        <taxon>Blattidae</taxon>
        <taxon>Blattinae</taxon>
        <taxon>Periplaneta</taxon>
    </lineage>
</organism>
<dbReference type="Proteomes" id="UP001148838">
    <property type="component" value="Unassembled WGS sequence"/>
</dbReference>
<comment type="caution">
    <text evidence="2">The sequence shown here is derived from an EMBL/GenBank/DDBJ whole genome shotgun (WGS) entry which is preliminary data.</text>
</comment>
<evidence type="ECO:0000313" key="3">
    <source>
        <dbReference type="Proteomes" id="UP001148838"/>
    </source>
</evidence>
<sequence>MAGLCVGGNEPPGSLKANSSYQSEEAVKRLQGWDGRHCSDTYRRRYDVQSVRLRVGPGKRHVLVRRSVRAVVETRSTIKDIKVDKLSVVSQMLQYLTRTADGNAALARRLYQERYPQRQCPDRKTFVRLHYRLCSMENLTLLVWEGDDQDLQLKKYRRRFWRL</sequence>
<reference evidence="2 3" key="1">
    <citation type="journal article" date="2022" name="Allergy">
        <title>Genome assembly and annotation of Periplaneta americana reveal a comprehensive cockroach allergen profile.</title>
        <authorList>
            <person name="Wang L."/>
            <person name="Xiong Q."/>
            <person name="Saelim N."/>
            <person name="Wang L."/>
            <person name="Nong W."/>
            <person name="Wan A.T."/>
            <person name="Shi M."/>
            <person name="Liu X."/>
            <person name="Cao Q."/>
            <person name="Hui J.H.L."/>
            <person name="Sookrung N."/>
            <person name="Leung T.F."/>
            <person name="Tungtrongchitr A."/>
            <person name="Tsui S.K.W."/>
        </authorList>
    </citation>
    <scope>NUCLEOTIDE SEQUENCE [LARGE SCALE GENOMIC DNA]</scope>
    <source>
        <strain evidence="2">PWHHKU_190912</strain>
    </source>
</reference>
<name>A0ABQ8T7I2_PERAM</name>